<reference evidence="4 5" key="1">
    <citation type="submission" date="2023-11" db="EMBL/GenBank/DDBJ databases">
        <title>Genome sequence of Microbacterium rhizosphaerae KACC 19337.</title>
        <authorList>
            <person name="Choi H."/>
            <person name="Kim S."/>
            <person name="Kim Y."/>
            <person name="Kwon S.-W."/>
            <person name="Heo J."/>
        </authorList>
    </citation>
    <scope>NUCLEOTIDE SEQUENCE [LARGE SCALE GENOMIC DNA]</scope>
    <source>
        <strain evidence="4 5">KACC 19337</strain>
    </source>
</reference>
<evidence type="ECO:0000256" key="1">
    <source>
        <dbReference type="ARBA" id="ARBA00008853"/>
    </source>
</evidence>
<dbReference type="PRINTS" id="PR01790">
    <property type="entry name" value="SMP30FAMILY"/>
</dbReference>
<dbReference type="Pfam" id="PF08450">
    <property type="entry name" value="SGL"/>
    <property type="match status" value="1"/>
</dbReference>
<dbReference type="EMBL" id="CP139368">
    <property type="protein sequence ID" value="WPR90937.1"/>
    <property type="molecule type" value="Genomic_DNA"/>
</dbReference>
<dbReference type="Gene3D" id="2.120.10.30">
    <property type="entry name" value="TolB, C-terminal domain"/>
    <property type="match status" value="1"/>
</dbReference>
<sequence>MTQTTPLTQPGAHLERLHTGMAWAEGPVWLPDAGAVRWSDIPNDRILQFDAATGRVDVYRTGVEFTNGRTLDLEGRVVQCSHGLRRIERDVDGIVTPIVDRWDGVRFNSPNDVVIASDGAIWFTDPPYGILSDHEGHAAAAEYEGCFVFRFDERMRELQPVITDMVHPNGLAFSPDETVLYVSDTAGSTQPGVPRHICRYRVREGACDRGETFALIGDGVCDGLRVDARGRVWASSATGIIVFDADGAVVGAIPVPEVVSNLCFGDADGATLYITASTSLYRIRINP</sequence>
<dbReference type="InterPro" id="IPR051262">
    <property type="entry name" value="SMP-30/CGR1_Lactonase"/>
</dbReference>
<keyword evidence="5" id="KW-1185">Reference proteome</keyword>
<accession>A0ABZ0SUL7</accession>
<evidence type="ECO:0000313" key="5">
    <source>
        <dbReference type="Proteomes" id="UP001323798"/>
    </source>
</evidence>
<evidence type="ECO:0000256" key="2">
    <source>
        <dbReference type="ARBA" id="ARBA00022801"/>
    </source>
</evidence>
<dbReference type="InterPro" id="IPR013658">
    <property type="entry name" value="SGL"/>
</dbReference>
<keyword evidence="2" id="KW-0378">Hydrolase</keyword>
<organism evidence="4 5">
    <name type="scientific">Microbacterium rhizosphaerae</name>
    <dbReference type="NCBI Taxonomy" id="1678237"/>
    <lineage>
        <taxon>Bacteria</taxon>
        <taxon>Bacillati</taxon>
        <taxon>Actinomycetota</taxon>
        <taxon>Actinomycetes</taxon>
        <taxon>Micrococcales</taxon>
        <taxon>Microbacteriaceae</taxon>
        <taxon>Microbacterium</taxon>
    </lineage>
</organism>
<comment type="similarity">
    <text evidence="1">Belongs to the SMP-30/CGR1 family.</text>
</comment>
<name>A0ABZ0SUL7_9MICO</name>
<feature type="domain" description="SMP-30/Gluconolactonase/LRE-like region" evidence="3">
    <location>
        <begin position="23"/>
        <end position="277"/>
    </location>
</feature>
<dbReference type="RefSeq" id="WP_320943640.1">
    <property type="nucleotide sequence ID" value="NZ_BAABEU010000004.1"/>
</dbReference>
<dbReference type="PANTHER" id="PTHR47572">
    <property type="entry name" value="LIPOPROTEIN-RELATED"/>
    <property type="match status" value="1"/>
</dbReference>
<protein>
    <submittedName>
        <fullName evidence="4">SMP-30/gluconolactonase/LRE family protein</fullName>
    </submittedName>
</protein>
<dbReference type="Proteomes" id="UP001323798">
    <property type="component" value="Chromosome"/>
</dbReference>
<gene>
    <name evidence="4" type="ORF">SM116_06495</name>
</gene>
<dbReference type="InterPro" id="IPR005511">
    <property type="entry name" value="SMP-30"/>
</dbReference>
<evidence type="ECO:0000313" key="4">
    <source>
        <dbReference type="EMBL" id="WPR90937.1"/>
    </source>
</evidence>
<evidence type="ECO:0000259" key="3">
    <source>
        <dbReference type="Pfam" id="PF08450"/>
    </source>
</evidence>
<proteinExistence type="inferred from homology"/>
<dbReference type="PANTHER" id="PTHR47572:SF4">
    <property type="entry name" value="LACTONASE DRP35"/>
    <property type="match status" value="1"/>
</dbReference>
<dbReference type="InterPro" id="IPR011042">
    <property type="entry name" value="6-blade_b-propeller_TolB-like"/>
</dbReference>
<dbReference type="SUPFAM" id="SSF63829">
    <property type="entry name" value="Calcium-dependent phosphotriesterase"/>
    <property type="match status" value="1"/>
</dbReference>